<keyword evidence="1" id="KW-0732">Signal</keyword>
<evidence type="ECO:0000313" key="2">
    <source>
        <dbReference type="EMBL" id="UZX22572.1"/>
    </source>
</evidence>
<keyword evidence="3" id="KW-1185">Reference proteome</keyword>
<evidence type="ECO:0000256" key="1">
    <source>
        <dbReference type="ARBA" id="ARBA00022729"/>
    </source>
</evidence>
<dbReference type="EMBL" id="CP084204">
    <property type="protein sequence ID" value="UZX22572.1"/>
    <property type="molecule type" value="Genomic_DNA"/>
</dbReference>
<dbReference type="Proteomes" id="UP001164506">
    <property type="component" value="Chromosome"/>
</dbReference>
<reference evidence="2" key="1">
    <citation type="submission" date="2021-09" db="EMBL/GenBank/DDBJ databases">
        <title>Complete genome sequence and metabolic characterization of Streptomyces tanashiensis DSM 731 the producer of antibacterial Kalafungin and diverse secondary metabolites.</title>
        <authorList>
            <person name="Abbasi M.N."/>
            <person name="Anwar M.N."/>
            <person name="Alam K."/>
            <person name="Shoaib M."/>
            <person name="Lin Z."/>
            <person name="Hayat M."/>
            <person name="Ali M.I."/>
            <person name="Malik H.M.T."/>
            <person name="Ahmed I."/>
            <person name="Li A."/>
            <person name="Hailong Wang H."/>
            <person name="Zhang Y."/>
        </authorList>
    </citation>
    <scope>NUCLEOTIDE SEQUENCE</scope>
    <source>
        <strain evidence="2">Kala</strain>
    </source>
</reference>
<sequence>MGLPDGQGAGLALSGAVSVAGGAAVWRDLVGDDGFGDLLVTDADLLTSPGDVNGDGYADLVVRQASTGDVYFHGGTADHRVKARVRIGADWKLYKKLVGAGDLNGDGRGDLLGVDASGVLWRYYGTATGGVTARARVGGWGAYSSLVGVGDLSGDGRADLVARDTAGKLWRYSGTGTGAYGARVAIGSGWSTFKGLS</sequence>
<evidence type="ECO:0000313" key="3">
    <source>
        <dbReference type="Proteomes" id="UP001164506"/>
    </source>
</evidence>
<dbReference type="Gene3D" id="2.130.10.130">
    <property type="entry name" value="Integrin alpha, N-terminal"/>
    <property type="match status" value="1"/>
</dbReference>
<dbReference type="InterPro" id="IPR013517">
    <property type="entry name" value="FG-GAP"/>
</dbReference>
<gene>
    <name evidence="2" type="ORF">LDH80_18320</name>
</gene>
<dbReference type="PANTHER" id="PTHR46580">
    <property type="entry name" value="SENSOR KINASE-RELATED"/>
    <property type="match status" value="1"/>
</dbReference>
<protein>
    <submittedName>
        <fullName evidence="2">VCBS repeat-containing protein</fullName>
    </submittedName>
</protein>
<organism evidence="2 3">
    <name type="scientific">Streptomyces tanashiensis</name>
    <dbReference type="NCBI Taxonomy" id="67367"/>
    <lineage>
        <taxon>Bacteria</taxon>
        <taxon>Bacillati</taxon>
        <taxon>Actinomycetota</taxon>
        <taxon>Actinomycetes</taxon>
        <taxon>Kitasatosporales</taxon>
        <taxon>Streptomycetaceae</taxon>
        <taxon>Streptomyces</taxon>
    </lineage>
</organism>
<dbReference type="SUPFAM" id="SSF69318">
    <property type="entry name" value="Integrin alpha N-terminal domain"/>
    <property type="match status" value="1"/>
</dbReference>
<dbReference type="GeneID" id="95601433"/>
<proteinExistence type="predicted"/>
<dbReference type="InterPro" id="IPR028994">
    <property type="entry name" value="Integrin_alpha_N"/>
</dbReference>
<dbReference type="PANTHER" id="PTHR46580:SF4">
    <property type="entry name" value="ATP_GTP-BINDING PROTEIN"/>
    <property type="match status" value="1"/>
</dbReference>
<dbReference type="RefSeq" id="WP_267259049.1">
    <property type="nucleotide sequence ID" value="NZ_CP084204.1"/>
</dbReference>
<accession>A0ABY6R0X7</accession>
<name>A0ABY6R0X7_9ACTN</name>
<dbReference type="Pfam" id="PF13517">
    <property type="entry name" value="FG-GAP_3"/>
    <property type="match status" value="1"/>
</dbReference>